<name>A0A1U7GT85_9CYAN</name>
<sequence length="80" mass="8937">MFDLAVFIYDDTDETTANSIGQYRARFGVVPRVGDYIYRHVGIEGAIDCQVIKVSVVPKLDQNTTDADAIIKAVRVEPLY</sequence>
<dbReference type="OrthoDB" id="516723at2"/>
<dbReference type="AlphaFoldDB" id="A0A1U7GT85"/>
<evidence type="ECO:0000313" key="2">
    <source>
        <dbReference type="Proteomes" id="UP000186391"/>
    </source>
</evidence>
<dbReference type="RefSeq" id="WP_062250340.1">
    <property type="nucleotide sequence ID" value="NZ_MRCA01000023.1"/>
</dbReference>
<keyword evidence="2" id="KW-1185">Reference proteome</keyword>
<reference evidence="1 2" key="1">
    <citation type="submission" date="2016-11" db="EMBL/GenBank/DDBJ databases">
        <title>Draft Genome Sequences of Nine Cyanobacterial Strains from Diverse Habitats.</title>
        <authorList>
            <person name="Zhu T."/>
            <person name="Hou S."/>
            <person name="Lu X."/>
            <person name="Hess W.R."/>
        </authorList>
    </citation>
    <scope>NUCLEOTIDE SEQUENCE [LARGE SCALE GENOMIC DNA]</scope>
    <source>
        <strain evidence="1 2">NIES-592</strain>
    </source>
</reference>
<organism evidence="1 2">
    <name type="scientific">Fischerella major NIES-592</name>
    <dbReference type="NCBI Taxonomy" id="210994"/>
    <lineage>
        <taxon>Bacteria</taxon>
        <taxon>Bacillati</taxon>
        <taxon>Cyanobacteriota</taxon>
        <taxon>Cyanophyceae</taxon>
        <taxon>Nostocales</taxon>
        <taxon>Hapalosiphonaceae</taxon>
        <taxon>Fischerella</taxon>
    </lineage>
</organism>
<comment type="caution">
    <text evidence="1">The sequence shown here is derived from an EMBL/GenBank/DDBJ whole genome shotgun (WGS) entry which is preliminary data.</text>
</comment>
<evidence type="ECO:0000313" key="1">
    <source>
        <dbReference type="EMBL" id="OKH11099.1"/>
    </source>
</evidence>
<accession>A0A1U7GT85</accession>
<dbReference type="EMBL" id="MRCA01000023">
    <property type="protein sequence ID" value="OKH11099.1"/>
    <property type="molecule type" value="Genomic_DNA"/>
</dbReference>
<protein>
    <submittedName>
        <fullName evidence="1">Uncharacterized protein</fullName>
    </submittedName>
</protein>
<gene>
    <name evidence="1" type="ORF">NIES592_22925</name>
</gene>
<dbReference type="Proteomes" id="UP000186391">
    <property type="component" value="Unassembled WGS sequence"/>
</dbReference>
<proteinExistence type="predicted"/>